<protein>
    <submittedName>
        <fullName evidence="1">Uncharacterized protein</fullName>
    </submittedName>
</protein>
<comment type="caution">
    <text evidence="1">The sequence shown here is derived from an EMBL/GenBank/DDBJ whole genome shotgun (WGS) entry which is preliminary data.</text>
</comment>
<evidence type="ECO:0000313" key="1">
    <source>
        <dbReference type="EMBL" id="KAG7310395.1"/>
    </source>
</evidence>
<proteinExistence type="predicted"/>
<keyword evidence="2" id="KW-1185">Reference proteome</keyword>
<gene>
    <name evidence="1" type="ORF">JYU34_003170</name>
</gene>
<reference evidence="1 2" key="1">
    <citation type="submission" date="2021-06" db="EMBL/GenBank/DDBJ databases">
        <title>A haploid diamondback moth (Plutella xylostella L.) genome assembly resolves 31 chromosomes and identifies a diamide resistance mutation.</title>
        <authorList>
            <person name="Ward C.M."/>
            <person name="Perry K.D."/>
            <person name="Baker G."/>
            <person name="Powis K."/>
            <person name="Heckel D.G."/>
            <person name="Baxter S.W."/>
        </authorList>
    </citation>
    <scope>NUCLEOTIDE SEQUENCE [LARGE SCALE GENOMIC DNA]</scope>
    <source>
        <strain evidence="1 2">LV</strain>
        <tissue evidence="1">Single pupa</tissue>
    </source>
</reference>
<accession>A0ABQ7QZD5</accession>
<evidence type="ECO:0000313" key="2">
    <source>
        <dbReference type="Proteomes" id="UP000823941"/>
    </source>
</evidence>
<name>A0ABQ7QZD5_PLUXY</name>
<dbReference type="Proteomes" id="UP000823941">
    <property type="component" value="Chromosome 5"/>
</dbReference>
<organism evidence="1 2">
    <name type="scientific">Plutella xylostella</name>
    <name type="common">Diamondback moth</name>
    <name type="synonym">Plutella maculipennis</name>
    <dbReference type="NCBI Taxonomy" id="51655"/>
    <lineage>
        <taxon>Eukaryota</taxon>
        <taxon>Metazoa</taxon>
        <taxon>Ecdysozoa</taxon>
        <taxon>Arthropoda</taxon>
        <taxon>Hexapoda</taxon>
        <taxon>Insecta</taxon>
        <taxon>Pterygota</taxon>
        <taxon>Neoptera</taxon>
        <taxon>Endopterygota</taxon>
        <taxon>Lepidoptera</taxon>
        <taxon>Glossata</taxon>
        <taxon>Ditrysia</taxon>
        <taxon>Yponomeutoidea</taxon>
        <taxon>Plutellidae</taxon>
        <taxon>Plutella</taxon>
    </lineage>
</organism>
<dbReference type="EMBL" id="JAHIBW010000005">
    <property type="protein sequence ID" value="KAG7310395.1"/>
    <property type="molecule type" value="Genomic_DNA"/>
</dbReference>
<sequence length="86" mass="9443">MRYERIRYDGALDGAALRRLAATRPPPATSTECPVSVSCPMRGRAGCSADGMCQNTATSLVRDMPLGRYSTIVDRMRSVCAMTERR</sequence>